<name>A0A9W4E2L8_9ACTN</name>
<keyword evidence="4 6" id="KW-0456">Lyase</keyword>
<dbReference type="InterPro" id="IPR013785">
    <property type="entry name" value="Aldolase_TIM"/>
</dbReference>
<dbReference type="PANTHER" id="PTHR30246:SF1">
    <property type="entry name" value="2-DEHYDRO-3-DEOXY-6-PHOSPHOGALACTONATE ALDOLASE-RELATED"/>
    <property type="match status" value="1"/>
</dbReference>
<evidence type="ECO:0000313" key="7">
    <source>
        <dbReference type="Proteomes" id="UP001152519"/>
    </source>
</evidence>
<accession>A0A9W4E2L8</accession>
<organism evidence="6 7">
    <name type="scientific">Actinacidiphila cocklensis</name>
    <dbReference type="NCBI Taxonomy" id="887465"/>
    <lineage>
        <taxon>Bacteria</taxon>
        <taxon>Bacillati</taxon>
        <taxon>Actinomycetota</taxon>
        <taxon>Actinomycetes</taxon>
        <taxon>Kitasatosporales</taxon>
        <taxon>Streptomycetaceae</taxon>
        <taxon>Actinacidiphila</taxon>
    </lineage>
</organism>
<dbReference type="Pfam" id="PF01081">
    <property type="entry name" value="Aldolase"/>
    <property type="match status" value="1"/>
</dbReference>
<dbReference type="AlphaFoldDB" id="A0A9W4E2L8"/>
<gene>
    <name evidence="6" type="primary">eda</name>
    <name evidence="6" type="ORF">SCOCK_610013</name>
</gene>
<keyword evidence="7" id="KW-1185">Reference proteome</keyword>
<dbReference type="PANTHER" id="PTHR30246">
    <property type="entry name" value="2-KETO-3-DEOXY-6-PHOSPHOGLUCONATE ALDOLASE"/>
    <property type="match status" value="1"/>
</dbReference>
<proteinExistence type="inferred from homology"/>
<comment type="similarity">
    <text evidence="2">Belongs to the KHG/KDPG aldolase family.</text>
</comment>
<evidence type="ECO:0000256" key="1">
    <source>
        <dbReference type="ARBA" id="ARBA00004761"/>
    </source>
</evidence>
<comment type="pathway">
    <text evidence="1">Carbohydrate acid metabolism.</text>
</comment>
<evidence type="ECO:0000256" key="4">
    <source>
        <dbReference type="ARBA" id="ARBA00023239"/>
    </source>
</evidence>
<dbReference type="GO" id="GO:0008675">
    <property type="term" value="F:2-dehydro-3-deoxy-phosphogluconate aldolase activity"/>
    <property type="evidence" value="ECO:0007669"/>
    <property type="project" value="UniProtKB-EC"/>
</dbReference>
<keyword evidence="5" id="KW-0119">Carbohydrate metabolism</keyword>
<dbReference type="CDD" id="cd00452">
    <property type="entry name" value="KDPG_aldolase"/>
    <property type="match status" value="1"/>
</dbReference>
<dbReference type="NCBIfam" id="TIGR01182">
    <property type="entry name" value="eda"/>
    <property type="match status" value="1"/>
</dbReference>
<evidence type="ECO:0000256" key="3">
    <source>
        <dbReference type="ARBA" id="ARBA00011233"/>
    </source>
</evidence>
<dbReference type="SUPFAM" id="SSF51569">
    <property type="entry name" value="Aldolase"/>
    <property type="match status" value="1"/>
</dbReference>
<comment type="subunit">
    <text evidence="3">Homotrimer.</text>
</comment>
<dbReference type="EC" id="4.1.2.14" evidence="6"/>
<reference evidence="6" key="1">
    <citation type="submission" date="2021-05" db="EMBL/GenBank/DDBJ databases">
        <authorList>
            <person name="Arsene-Ploetze F."/>
        </authorList>
    </citation>
    <scope>NUCLEOTIDE SEQUENCE</scope>
    <source>
        <strain evidence="6">DSM 42138</strain>
    </source>
</reference>
<dbReference type="RefSeq" id="WP_251498905.1">
    <property type="nucleotide sequence ID" value="NZ_CAJSLV010000094.1"/>
</dbReference>
<protein>
    <submittedName>
        <fullName evidence="6">2-dehydro-3-deoxy-phosphogluconate aldolase</fullName>
        <ecNumber evidence="6">4.1.2.14</ecNumber>
    </submittedName>
</protein>
<comment type="caution">
    <text evidence="6">The sequence shown here is derived from an EMBL/GenBank/DDBJ whole genome shotgun (WGS) entry which is preliminary data.</text>
</comment>
<dbReference type="Gene3D" id="3.20.20.70">
    <property type="entry name" value="Aldolase class I"/>
    <property type="match status" value="1"/>
</dbReference>
<dbReference type="EMBL" id="CAJSLV010000094">
    <property type="protein sequence ID" value="CAG6397985.1"/>
    <property type="molecule type" value="Genomic_DNA"/>
</dbReference>
<sequence length="224" mass="23357">MESCPPLPDTAEVLARIRSASVVPVLVVDDVQAAAPLAEALAESRLHCVEVTLRTEAGLRVLRRLADRPELLAGAGTVLEPQQVDQAVQAGARFVVSPGLDPVVVERCLELGVPVLPGVATAGEVLRARRFGLPAAKFFPAEQSGGVPALRAFASAIPDIAFMPTGGIGQDNAAAYLDEPSVLGVGGSWMAPRDLLARRAWDRIRTLCAQAAQLAATTAGRQSA</sequence>
<dbReference type="Proteomes" id="UP001152519">
    <property type="component" value="Unassembled WGS sequence"/>
</dbReference>
<dbReference type="InterPro" id="IPR000887">
    <property type="entry name" value="Aldlse_KDPG_KHG"/>
</dbReference>
<evidence type="ECO:0000256" key="2">
    <source>
        <dbReference type="ARBA" id="ARBA00006906"/>
    </source>
</evidence>
<evidence type="ECO:0000313" key="6">
    <source>
        <dbReference type="EMBL" id="CAG6397985.1"/>
    </source>
</evidence>
<evidence type="ECO:0000256" key="5">
    <source>
        <dbReference type="ARBA" id="ARBA00023277"/>
    </source>
</evidence>